<dbReference type="EMBL" id="CAJVPV010000306">
    <property type="protein sequence ID" value="CAG8450569.1"/>
    <property type="molecule type" value="Genomic_DNA"/>
</dbReference>
<evidence type="ECO:0000256" key="5">
    <source>
        <dbReference type="PROSITE-ProRule" id="PRU00221"/>
    </source>
</evidence>
<feature type="repeat" description="WD" evidence="5">
    <location>
        <begin position="29"/>
        <end position="62"/>
    </location>
</feature>
<feature type="domain" description="PFU" evidence="7">
    <location>
        <begin position="205"/>
        <end position="300"/>
    </location>
</feature>
<feature type="compositionally biased region" description="Polar residues" evidence="6">
    <location>
        <begin position="345"/>
        <end position="354"/>
    </location>
</feature>
<dbReference type="PROSITE" id="PS50294">
    <property type="entry name" value="WD_REPEATS_REGION"/>
    <property type="match status" value="2"/>
</dbReference>
<dbReference type="PROSITE" id="PS51394">
    <property type="entry name" value="PFU"/>
    <property type="match status" value="1"/>
</dbReference>
<dbReference type="GO" id="GO:0005634">
    <property type="term" value="C:nucleus"/>
    <property type="evidence" value="ECO:0007669"/>
    <property type="project" value="TreeGrafter"/>
</dbReference>
<evidence type="ECO:0000256" key="3">
    <source>
        <dbReference type="ARBA" id="ARBA00022574"/>
    </source>
</evidence>
<dbReference type="AlphaFoldDB" id="A0A9N8YVD8"/>
<keyword evidence="4" id="KW-0677">Repeat</keyword>
<keyword evidence="2" id="KW-0963">Cytoplasm</keyword>
<keyword evidence="10" id="KW-1185">Reference proteome</keyword>
<keyword evidence="3 5" id="KW-0853">WD repeat</keyword>
<evidence type="ECO:0000259" key="7">
    <source>
        <dbReference type="PROSITE" id="PS51394"/>
    </source>
</evidence>
<evidence type="ECO:0000313" key="9">
    <source>
        <dbReference type="EMBL" id="CAG8450569.1"/>
    </source>
</evidence>
<evidence type="ECO:0000256" key="2">
    <source>
        <dbReference type="ARBA" id="ARBA00022490"/>
    </source>
</evidence>
<accession>A0A9N8YVD8</accession>
<dbReference type="InterPro" id="IPR016024">
    <property type="entry name" value="ARM-type_fold"/>
</dbReference>
<dbReference type="GO" id="GO:0043161">
    <property type="term" value="P:proteasome-mediated ubiquitin-dependent protein catabolic process"/>
    <property type="evidence" value="ECO:0007669"/>
    <property type="project" value="TreeGrafter"/>
</dbReference>
<dbReference type="InterPro" id="IPR015155">
    <property type="entry name" value="PFU"/>
</dbReference>
<dbReference type="InterPro" id="IPR038122">
    <property type="entry name" value="PFU_sf"/>
</dbReference>
<dbReference type="Gene3D" id="1.25.10.10">
    <property type="entry name" value="Leucine-rich Repeat Variant"/>
    <property type="match status" value="1"/>
</dbReference>
<dbReference type="PROSITE" id="PS50082">
    <property type="entry name" value="WD_REPEATS_2"/>
    <property type="match status" value="2"/>
</dbReference>
<feature type="compositionally biased region" description="Polar residues" evidence="6">
    <location>
        <begin position="306"/>
        <end position="336"/>
    </location>
</feature>
<feature type="repeat" description="WD" evidence="5">
    <location>
        <begin position="69"/>
        <end position="99"/>
    </location>
</feature>
<dbReference type="SUPFAM" id="SSF50978">
    <property type="entry name" value="WD40 repeat-like"/>
    <property type="match status" value="1"/>
</dbReference>
<proteinExistence type="predicted"/>
<reference evidence="9" key="1">
    <citation type="submission" date="2021-06" db="EMBL/GenBank/DDBJ databases">
        <authorList>
            <person name="Kallberg Y."/>
            <person name="Tangrot J."/>
            <person name="Rosling A."/>
        </authorList>
    </citation>
    <scope>NUCLEOTIDE SEQUENCE</scope>
    <source>
        <strain evidence="9">CL551</strain>
    </source>
</reference>
<gene>
    <name evidence="9" type="ORF">AMORRO_LOCUS877</name>
</gene>
<evidence type="ECO:0000256" key="4">
    <source>
        <dbReference type="ARBA" id="ARBA00022737"/>
    </source>
</evidence>
<evidence type="ECO:0000256" key="6">
    <source>
        <dbReference type="SAM" id="MobiDB-lite"/>
    </source>
</evidence>
<name>A0A9N8YVD8_9GLOM</name>
<dbReference type="PROSITE" id="PS51396">
    <property type="entry name" value="PUL"/>
    <property type="match status" value="1"/>
</dbReference>
<sequence>MFIPKGFVSLGSADKSIIKWQKGRRIQTMSGHTDCVRALAFLPNTGFASCGNDSTIRIWSLEGQCVRELNGHTSFVYSLDVLPTGEIISSGEDRSVRVWRSGECTQTILHPATSVWCVGAMPNGDIVSGSSDGLIRVFTRDSERVAEQMVLKEFENQVSSHAIPANQIGDLKKDQLPGPEALDVPGKKEGQVIMIRVRDTVEAHQWSQNDSSWHKVGEVVDAVGQGRKQLYNGKEYDYVFDVDIGDGVPPLKLPYNATDNPYHAAQEFIRINELPPSYLDQIVDFITKNSQGVSLGAESQFFDPFTGSSRYTPGGSTNNPRSYSSPSTVPANNNAMTGIDPWTRPSPSQSTSASPKIIPQRTYLTFRQANYQAILNKINQLNKELQGSDPANDNVLTSKELIALEHLIKFLQNQRSSSTAELQSEFTVVHKIVGCWPSASRFPGIDLLRLLILYSPIPAQYDLDGDIINLLISSSNINSWVEGTPPTKEQETNTMLGLRALANLFDTKEGREVLRRKAETIIELISPILKLSTNKNLRVALVTVFLNFSVEFQTNPNDDAILQIIAIFAETLGSEADSEVLYRSIVTLGTVVSYNQAAKEAADVFNVQNSVKLASTRIAEARINQVVGEFFTTNS</sequence>
<protein>
    <submittedName>
        <fullName evidence="9">5305_t:CDS:1</fullName>
    </submittedName>
</protein>
<dbReference type="InterPro" id="IPR036322">
    <property type="entry name" value="WD40_repeat_dom_sf"/>
</dbReference>
<dbReference type="Proteomes" id="UP000789342">
    <property type="component" value="Unassembled WGS sequence"/>
</dbReference>
<dbReference type="OrthoDB" id="10265988at2759"/>
<dbReference type="InterPro" id="IPR011989">
    <property type="entry name" value="ARM-like"/>
</dbReference>
<dbReference type="InterPro" id="IPR015943">
    <property type="entry name" value="WD40/YVTN_repeat-like_dom_sf"/>
</dbReference>
<dbReference type="GO" id="GO:0005737">
    <property type="term" value="C:cytoplasm"/>
    <property type="evidence" value="ECO:0007669"/>
    <property type="project" value="UniProtKB-SubCell"/>
</dbReference>
<evidence type="ECO:0000313" key="10">
    <source>
        <dbReference type="Proteomes" id="UP000789342"/>
    </source>
</evidence>
<dbReference type="Pfam" id="PF08324">
    <property type="entry name" value="PUL"/>
    <property type="match status" value="1"/>
</dbReference>
<evidence type="ECO:0000256" key="1">
    <source>
        <dbReference type="ARBA" id="ARBA00004496"/>
    </source>
</evidence>
<dbReference type="SMART" id="SM00320">
    <property type="entry name" value="WD40"/>
    <property type="match status" value="3"/>
</dbReference>
<dbReference type="Pfam" id="PF00400">
    <property type="entry name" value="WD40"/>
    <property type="match status" value="3"/>
</dbReference>
<organism evidence="9 10">
    <name type="scientific">Acaulospora morrowiae</name>
    <dbReference type="NCBI Taxonomy" id="94023"/>
    <lineage>
        <taxon>Eukaryota</taxon>
        <taxon>Fungi</taxon>
        <taxon>Fungi incertae sedis</taxon>
        <taxon>Mucoromycota</taxon>
        <taxon>Glomeromycotina</taxon>
        <taxon>Glomeromycetes</taxon>
        <taxon>Diversisporales</taxon>
        <taxon>Acaulosporaceae</taxon>
        <taxon>Acaulospora</taxon>
    </lineage>
</organism>
<dbReference type="PANTHER" id="PTHR19849:SF0">
    <property type="entry name" value="PHOSPHOLIPASE A-2-ACTIVATING PROTEIN"/>
    <property type="match status" value="1"/>
</dbReference>
<dbReference type="SUPFAM" id="SSF48371">
    <property type="entry name" value="ARM repeat"/>
    <property type="match status" value="1"/>
</dbReference>
<dbReference type="Gene3D" id="3.10.20.870">
    <property type="entry name" value="PFU (PLAA family ubiquitin binding), C-terminal domain"/>
    <property type="match status" value="1"/>
</dbReference>
<dbReference type="InterPro" id="IPR001680">
    <property type="entry name" value="WD40_rpt"/>
</dbReference>
<feature type="domain" description="PUL" evidence="8">
    <location>
        <begin position="356"/>
        <end position="633"/>
    </location>
</feature>
<feature type="region of interest" description="Disordered" evidence="6">
    <location>
        <begin position="306"/>
        <end position="354"/>
    </location>
</feature>
<comment type="caution">
    <text evidence="9">The sequence shown here is derived from an EMBL/GenBank/DDBJ whole genome shotgun (WGS) entry which is preliminary data.</text>
</comment>
<dbReference type="GO" id="GO:0010992">
    <property type="term" value="P:ubiquitin recycling"/>
    <property type="evidence" value="ECO:0007669"/>
    <property type="project" value="TreeGrafter"/>
</dbReference>
<dbReference type="GO" id="GO:0043130">
    <property type="term" value="F:ubiquitin binding"/>
    <property type="evidence" value="ECO:0007669"/>
    <property type="project" value="TreeGrafter"/>
</dbReference>
<evidence type="ECO:0000259" key="8">
    <source>
        <dbReference type="PROSITE" id="PS51396"/>
    </source>
</evidence>
<dbReference type="Pfam" id="PF09070">
    <property type="entry name" value="PFU"/>
    <property type="match status" value="1"/>
</dbReference>
<dbReference type="PANTHER" id="PTHR19849">
    <property type="entry name" value="PHOSPHOLIPASE A-2-ACTIVATING PROTEIN"/>
    <property type="match status" value="1"/>
</dbReference>
<dbReference type="InterPro" id="IPR013535">
    <property type="entry name" value="PUL_dom"/>
</dbReference>
<dbReference type="Gene3D" id="2.130.10.10">
    <property type="entry name" value="YVTN repeat-like/Quinoprotein amine dehydrogenase"/>
    <property type="match status" value="1"/>
</dbReference>
<comment type="subcellular location">
    <subcellularLocation>
        <location evidence="1">Cytoplasm</location>
    </subcellularLocation>
</comment>